<evidence type="ECO:0000313" key="10">
    <source>
        <dbReference type="Proteomes" id="UP000009309"/>
    </source>
</evidence>
<keyword evidence="5 8" id="KW-0812">Transmembrane</keyword>
<keyword evidence="10" id="KW-1185">Reference proteome</keyword>
<keyword evidence="3" id="KW-0328">Glycosyltransferase</keyword>
<dbReference type="GO" id="GO:0009103">
    <property type="term" value="P:lipopolysaccharide biosynthetic process"/>
    <property type="evidence" value="ECO:0007669"/>
    <property type="project" value="UniProtKB-ARBA"/>
</dbReference>
<feature type="transmembrane region" description="Helical" evidence="8">
    <location>
        <begin position="317"/>
        <end position="335"/>
    </location>
</feature>
<feature type="transmembrane region" description="Helical" evidence="8">
    <location>
        <begin position="291"/>
        <end position="310"/>
    </location>
</feature>
<comment type="caution">
    <text evidence="9">The sequence shown here is derived from an EMBL/GenBank/DDBJ whole genome shotgun (WGS) entry which is preliminary data.</text>
</comment>
<keyword evidence="2" id="KW-1003">Cell membrane</keyword>
<dbReference type="OrthoDB" id="8353433at2"/>
<dbReference type="GO" id="GO:0016763">
    <property type="term" value="F:pentosyltransferase activity"/>
    <property type="evidence" value="ECO:0007669"/>
    <property type="project" value="TreeGrafter"/>
</dbReference>
<organism evidence="9 10">
    <name type="scientific">Fibrisoma limi BUZ 3</name>
    <dbReference type="NCBI Taxonomy" id="1185876"/>
    <lineage>
        <taxon>Bacteria</taxon>
        <taxon>Pseudomonadati</taxon>
        <taxon>Bacteroidota</taxon>
        <taxon>Cytophagia</taxon>
        <taxon>Cytophagales</taxon>
        <taxon>Spirosomataceae</taxon>
        <taxon>Fibrisoma</taxon>
    </lineage>
</organism>
<evidence type="ECO:0000256" key="2">
    <source>
        <dbReference type="ARBA" id="ARBA00022475"/>
    </source>
</evidence>
<evidence type="ECO:0000256" key="4">
    <source>
        <dbReference type="ARBA" id="ARBA00022679"/>
    </source>
</evidence>
<feature type="transmembrane region" description="Helical" evidence="8">
    <location>
        <begin position="156"/>
        <end position="180"/>
    </location>
</feature>
<dbReference type="InterPro" id="IPR050297">
    <property type="entry name" value="LipidA_mod_glycosyltrf_83"/>
</dbReference>
<dbReference type="PANTHER" id="PTHR33908">
    <property type="entry name" value="MANNOSYLTRANSFERASE YKCB-RELATED"/>
    <property type="match status" value="1"/>
</dbReference>
<comment type="subcellular location">
    <subcellularLocation>
        <location evidence="1">Cell membrane</location>
        <topology evidence="1">Multi-pass membrane protein</topology>
    </subcellularLocation>
</comment>
<name>I2GHX9_9BACT</name>
<dbReference type="Proteomes" id="UP000009309">
    <property type="component" value="Unassembled WGS sequence"/>
</dbReference>
<protein>
    <submittedName>
        <fullName evidence="9">Glycosyl transferase family 39</fullName>
    </submittedName>
</protein>
<feature type="transmembrane region" description="Helical" evidence="8">
    <location>
        <begin position="127"/>
        <end position="149"/>
    </location>
</feature>
<evidence type="ECO:0000256" key="6">
    <source>
        <dbReference type="ARBA" id="ARBA00022989"/>
    </source>
</evidence>
<evidence type="ECO:0000256" key="5">
    <source>
        <dbReference type="ARBA" id="ARBA00022692"/>
    </source>
</evidence>
<dbReference type="GO" id="GO:0005886">
    <property type="term" value="C:plasma membrane"/>
    <property type="evidence" value="ECO:0007669"/>
    <property type="project" value="UniProtKB-SubCell"/>
</dbReference>
<feature type="transmembrane region" description="Helical" evidence="8">
    <location>
        <begin position="63"/>
        <end position="82"/>
    </location>
</feature>
<proteinExistence type="predicted"/>
<dbReference type="STRING" id="1185876.BN8_02603"/>
<keyword evidence="7 8" id="KW-0472">Membrane</keyword>
<dbReference type="eggNOG" id="COG1807">
    <property type="taxonomic scope" value="Bacteria"/>
</dbReference>
<keyword evidence="6 8" id="KW-1133">Transmembrane helix</keyword>
<sequence>MDTHSDEARRALVSLEMILSGDYLTPTVNGIRYFNKPPLYNWLIIGSYWLFGNYSSLALRFPMALSLVLFGLTIFFFVRRYVPAQASSLRGKSTPPLSAGLVTPSVIAFAVAMMLVTNARMWLYDSLLGLIDITFSWVTYTAFLLVYHFERRRNYWALYLSTYALTAIGFMLKGLPSLVFEGLTLLTWFSYTRQFRRLLHPAHWAGIILFALLVGTYYVAYFTRNQIPFRDLASVLVDQSARRTVVNYGLGQTLRHMLTYPFEMMHLFAPYTALVVLLFRSKLWCVLRTEPFIAFNTLTFLVNFIVYWASPEVFARYLFPLLPLLFTVLAYLYYVQTAPTDPRRIWPERIWQVIGVILTVGCWTAVWYPETRSLPGIVWKTAIVCCLLGLVTWSMFRPSINRLGLMLALMVVVRVGYNWLVLPPRFEQRDFHRKTAERVASRTRGAPLFGFRQTIGSDRSNDVSTYQATDINSFYIAAYRNDILRITDQKIDGAYYIADSISLPGEWYTVVDTLTLFNHHPAYIVRFKPAGTAVLQ</sequence>
<evidence type="ECO:0000313" key="9">
    <source>
        <dbReference type="EMBL" id="CCH53504.1"/>
    </source>
</evidence>
<feature type="transmembrane region" description="Helical" evidence="8">
    <location>
        <begin position="260"/>
        <end position="279"/>
    </location>
</feature>
<evidence type="ECO:0000256" key="3">
    <source>
        <dbReference type="ARBA" id="ARBA00022676"/>
    </source>
</evidence>
<feature type="transmembrane region" description="Helical" evidence="8">
    <location>
        <begin position="350"/>
        <end position="368"/>
    </location>
</feature>
<dbReference type="EMBL" id="CAIT01000006">
    <property type="protein sequence ID" value="CCH53504.1"/>
    <property type="molecule type" value="Genomic_DNA"/>
</dbReference>
<accession>I2GHX9</accession>
<feature type="transmembrane region" description="Helical" evidence="8">
    <location>
        <begin position="402"/>
        <end position="422"/>
    </location>
</feature>
<gene>
    <name evidence="9" type="ORF">BN8_02603</name>
</gene>
<reference evidence="9 10" key="1">
    <citation type="journal article" date="2012" name="J. Bacteriol.">
        <title>Genome Sequence of the Filamentous Bacterium Fibrisoma limi BUZ 3T.</title>
        <authorList>
            <person name="Filippini M."/>
            <person name="Qi W."/>
            <person name="Jaenicke S."/>
            <person name="Goesmann A."/>
            <person name="Smits T.H."/>
            <person name="Bagheri H.C."/>
        </authorList>
    </citation>
    <scope>NUCLEOTIDE SEQUENCE [LARGE SCALE GENOMIC DNA]</scope>
    <source>
        <strain evidence="10">BUZ 3T</strain>
    </source>
</reference>
<feature type="transmembrane region" description="Helical" evidence="8">
    <location>
        <begin position="94"/>
        <end position="115"/>
    </location>
</feature>
<dbReference type="AlphaFoldDB" id="I2GHX9"/>
<keyword evidence="4 9" id="KW-0808">Transferase</keyword>
<feature type="transmembrane region" description="Helical" evidence="8">
    <location>
        <begin position="200"/>
        <end position="220"/>
    </location>
</feature>
<evidence type="ECO:0000256" key="8">
    <source>
        <dbReference type="SAM" id="Phobius"/>
    </source>
</evidence>
<feature type="transmembrane region" description="Helical" evidence="8">
    <location>
        <begin position="377"/>
        <end position="396"/>
    </location>
</feature>
<dbReference type="PANTHER" id="PTHR33908:SF11">
    <property type="entry name" value="MEMBRANE PROTEIN"/>
    <property type="match status" value="1"/>
</dbReference>
<evidence type="ECO:0000256" key="1">
    <source>
        <dbReference type="ARBA" id="ARBA00004651"/>
    </source>
</evidence>
<evidence type="ECO:0000256" key="7">
    <source>
        <dbReference type="ARBA" id="ARBA00023136"/>
    </source>
</evidence>